<dbReference type="Proteomes" id="UP001176517">
    <property type="component" value="Unassembled WGS sequence"/>
</dbReference>
<name>A0AAN6JV66_9BASI</name>
<evidence type="ECO:0000313" key="1">
    <source>
        <dbReference type="EMBL" id="KAK0543813.1"/>
    </source>
</evidence>
<dbReference type="EMBL" id="JAPDMZ010000324">
    <property type="protein sequence ID" value="KAK0543813.1"/>
    <property type="molecule type" value="Genomic_DNA"/>
</dbReference>
<protein>
    <submittedName>
        <fullName evidence="1">Uncharacterized protein</fullName>
    </submittedName>
</protein>
<reference evidence="1" key="1">
    <citation type="journal article" date="2023" name="PhytoFront">
        <title>Draft Genome Resources of Seven Strains of Tilletia horrida, Causal Agent of Kernel Smut of Rice.</title>
        <authorList>
            <person name="Khanal S."/>
            <person name="Antony Babu S."/>
            <person name="Zhou X.G."/>
        </authorList>
    </citation>
    <scope>NUCLEOTIDE SEQUENCE</scope>
    <source>
        <strain evidence="1">TX6</strain>
    </source>
</reference>
<evidence type="ECO:0000313" key="2">
    <source>
        <dbReference type="Proteomes" id="UP001176517"/>
    </source>
</evidence>
<sequence>MNASVHQLSDRIESVRHLLQTEALRQASLHAAAESQAKAKPPPTSTEVISAFCQWTERSCTAAVAKCITDRSSALQPVKTQISAYKLTISRIASLEEAARAEVAMANIFRHLDRSAERAVFSCLTSSDVASSEVSSTTVIPRVLDSITHATTELRLRLTTALHEKVEELIRREVADFSRTIREVLDSAARNLHSEHLEDASIQPELDPFGFLFSDIQPSSREANPNNHTVRTSRPSAVAQSRTLQEVLQCRIQSDSKLLRAVVAAISNSALRLGSRMNIWALGLLHVYKHEGPNVSSQLKAAPKFPTDVEAAERILKLVDLYTELALSSIQELLRELPNRIASPHANRDGLSARIGFSLKVVETIRKRMVLSRILVRLDDTRVRAEAAISNALEAARNESRQAWRTSALDQAVSEFSRYSSAEVPQASEDGTNSAGPSLALLQAVESLKSSVLELGLQPARTLMQDSSDLISGLVDRLSGAVLEDAPAQAEFSILRSICSGPKAEVEGRGNALVLLKAALGPLLPQS</sequence>
<proteinExistence type="predicted"/>
<organism evidence="1 2">
    <name type="scientific">Tilletia horrida</name>
    <dbReference type="NCBI Taxonomy" id="155126"/>
    <lineage>
        <taxon>Eukaryota</taxon>
        <taxon>Fungi</taxon>
        <taxon>Dikarya</taxon>
        <taxon>Basidiomycota</taxon>
        <taxon>Ustilaginomycotina</taxon>
        <taxon>Exobasidiomycetes</taxon>
        <taxon>Tilletiales</taxon>
        <taxon>Tilletiaceae</taxon>
        <taxon>Tilletia</taxon>
    </lineage>
</organism>
<comment type="caution">
    <text evidence="1">The sequence shown here is derived from an EMBL/GenBank/DDBJ whole genome shotgun (WGS) entry which is preliminary data.</text>
</comment>
<gene>
    <name evidence="1" type="ORF">OC846_006277</name>
</gene>
<dbReference type="AlphaFoldDB" id="A0AAN6JV66"/>
<keyword evidence="2" id="KW-1185">Reference proteome</keyword>
<accession>A0AAN6JV66</accession>